<organism evidence="2 3">
    <name type="scientific">Arcicella aurantiaca</name>
    <dbReference type="NCBI Taxonomy" id="591202"/>
    <lineage>
        <taxon>Bacteria</taxon>
        <taxon>Pseudomonadati</taxon>
        <taxon>Bacteroidota</taxon>
        <taxon>Cytophagia</taxon>
        <taxon>Cytophagales</taxon>
        <taxon>Flectobacillaceae</taxon>
        <taxon>Arcicella</taxon>
    </lineage>
</organism>
<name>A0A316DI18_9BACT</name>
<dbReference type="Proteomes" id="UP000245489">
    <property type="component" value="Unassembled WGS sequence"/>
</dbReference>
<proteinExistence type="predicted"/>
<keyword evidence="1" id="KW-0812">Transmembrane</keyword>
<accession>A0A316DI18</accession>
<keyword evidence="1" id="KW-1133">Transmembrane helix</keyword>
<dbReference type="AlphaFoldDB" id="A0A316DI18"/>
<evidence type="ECO:0000313" key="2">
    <source>
        <dbReference type="EMBL" id="PWK16869.1"/>
    </source>
</evidence>
<evidence type="ECO:0000313" key="3">
    <source>
        <dbReference type="Proteomes" id="UP000245489"/>
    </source>
</evidence>
<sequence>MMRLAGTLTLIDDILLRFLQTPFFLIFTFNIVISYFKSNIG</sequence>
<dbReference type="EMBL" id="QGGO01000042">
    <property type="protein sequence ID" value="PWK16869.1"/>
    <property type="molecule type" value="Genomic_DNA"/>
</dbReference>
<reference evidence="2 3" key="1">
    <citation type="submission" date="2018-05" db="EMBL/GenBank/DDBJ databases">
        <title>Genomic Encyclopedia of Archaeal and Bacterial Type Strains, Phase II (KMG-II): from individual species to whole genera.</title>
        <authorList>
            <person name="Goeker M."/>
        </authorList>
    </citation>
    <scope>NUCLEOTIDE SEQUENCE [LARGE SCALE GENOMIC DNA]</scope>
    <source>
        <strain evidence="2 3">DSM 22214</strain>
    </source>
</reference>
<evidence type="ECO:0000256" key="1">
    <source>
        <dbReference type="SAM" id="Phobius"/>
    </source>
</evidence>
<protein>
    <submittedName>
        <fullName evidence="2">Uncharacterized protein</fullName>
    </submittedName>
</protein>
<comment type="caution">
    <text evidence="2">The sequence shown here is derived from an EMBL/GenBank/DDBJ whole genome shotgun (WGS) entry which is preliminary data.</text>
</comment>
<keyword evidence="1" id="KW-0472">Membrane</keyword>
<keyword evidence="3" id="KW-1185">Reference proteome</keyword>
<feature type="transmembrane region" description="Helical" evidence="1">
    <location>
        <begin position="14"/>
        <end position="36"/>
    </location>
</feature>
<gene>
    <name evidence="2" type="ORF">LV89_04689</name>
</gene>